<keyword evidence="1" id="KW-0732">Signal</keyword>
<dbReference type="InParanoid" id="A0A024FT41"/>
<proteinExistence type="predicted"/>
<sequence>MVSLGNLVLLFGLLGVESMESKDPCSYVERFVQYREYCETNVKKKDSSLDVRITNLAAGAHKIFPDLEHLENEAFVCKLEQKYGDIPVYGDIMVVKKQDTTPKQLQEYQRAKNLMIRLVTVCFEPIRRKP</sequence>
<organism evidence="2 3">
    <name type="scientific">Albugo candida</name>
    <dbReference type="NCBI Taxonomy" id="65357"/>
    <lineage>
        <taxon>Eukaryota</taxon>
        <taxon>Sar</taxon>
        <taxon>Stramenopiles</taxon>
        <taxon>Oomycota</taxon>
        <taxon>Peronosporomycetes</taxon>
        <taxon>Albuginales</taxon>
        <taxon>Albuginaceae</taxon>
        <taxon>Albugo</taxon>
    </lineage>
</organism>
<reference evidence="2 3" key="1">
    <citation type="submission" date="2012-05" db="EMBL/GenBank/DDBJ databases">
        <title>Recombination and specialization in a pathogen metapopulation.</title>
        <authorList>
            <person name="Gardiner A."/>
            <person name="Kemen E."/>
            <person name="Schultz-Larsen T."/>
            <person name="MacLean D."/>
            <person name="Van Oosterhout C."/>
            <person name="Jones J.D.G."/>
        </authorList>
    </citation>
    <scope>NUCLEOTIDE SEQUENCE [LARGE SCALE GENOMIC DNA]</scope>
    <source>
        <strain evidence="2 3">Ac Nc2</strain>
    </source>
</reference>
<comment type="caution">
    <text evidence="2">The sequence shown here is derived from an EMBL/GenBank/DDBJ whole genome shotgun (WGS) entry which is preliminary data.</text>
</comment>
<dbReference type="AlphaFoldDB" id="A0A024FT41"/>
<feature type="signal peptide" evidence="1">
    <location>
        <begin position="1"/>
        <end position="18"/>
    </location>
</feature>
<dbReference type="Proteomes" id="UP000053237">
    <property type="component" value="Unassembled WGS sequence"/>
</dbReference>
<evidence type="ECO:0000313" key="3">
    <source>
        <dbReference type="Proteomes" id="UP000053237"/>
    </source>
</evidence>
<protein>
    <submittedName>
        <fullName evidence="2">Uncharacterized protein</fullName>
    </submittedName>
</protein>
<dbReference type="EMBL" id="CAIX01000106">
    <property type="protein sequence ID" value="CCI10156.1"/>
    <property type="molecule type" value="Genomic_DNA"/>
</dbReference>
<gene>
    <name evidence="2" type="ORF">BN9_066520</name>
</gene>
<keyword evidence="3" id="KW-1185">Reference proteome</keyword>
<evidence type="ECO:0000256" key="1">
    <source>
        <dbReference type="SAM" id="SignalP"/>
    </source>
</evidence>
<accession>A0A024FT41</accession>
<feature type="chain" id="PRO_5001529080" evidence="1">
    <location>
        <begin position="19"/>
        <end position="130"/>
    </location>
</feature>
<evidence type="ECO:0000313" key="2">
    <source>
        <dbReference type="EMBL" id="CCI10156.1"/>
    </source>
</evidence>
<name>A0A024FT41_9STRA</name>